<reference evidence="7" key="1">
    <citation type="submission" date="2023-03" db="EMBL/GenBank/DDBJ databases">
        <title>Massive genome expansion in bonnet fungi (Mycena s.s.) driven by repeated elements and novel gene families across ecological guilds.</title>
        <authorList>
            <consortium name="Lawrence Berkeley National Laboratory"/>
            <person name="Harder C.B."/>
            <person name="Miyauchi S."/>
            <person name="Viragh M."/>
            <person name="Kuo A."/>
            <person name="Thoen E."/>
            <person name="Andreopoulos B."/>
            <person name="Lu D."/>
            <person name="Skrede I."/>
            <person name="Drula E."/>
            <person name="Henrissat B."/>
            <person name="Morin E."/>
            <person name="Kohler A."/>
            <person name="Barry K."/>
            <person name="LaButti K."/>
            <person name="Morin E."/>
            <person name="Salamov A."/>
            <person name="Lipzen A."/>
            <person name="Mereny Z."/>
            <person name="Hegedus B."/>
            <person name="Baldrian P."/>
            <person name="Stursova M."/>
            <person name="Weitz H."/>
            <person name="Taylor A."/>
            <person name="Grigoriev I.V."/>
            <person name="Nagy L.G."/>
            <person name="Martin F."/>
            <person name="Kauserud H."/>
        </authorList>
    </citation>
    <scope>NUCLEOTIDE SEQUENCE</scope>
    <source>
        <strain evidence="7">CBHHK173m</strain>
    </source>
</reference>
<dbReference type="AlphaFoldDB" id="A0AAD6XQ03"/>
<dbReference type="PROSITE" id="PS00690">
    <property type="entry name" value="DEAH_ATP_HELICASE"/>
    <property type="match status" value="1"/>
</dbReference>
<dbReference type="GO" id="GO:0005634">
    <property type="term" value="C:nucleus"/>
    <property type="evidence" value="ECO:0007669"/>
    <property type="project" value="TreeGrafter"/>
</dbReference>
<feature type="domain" description="Helicase ATP-binding" evidence="6">
    <location>
        <begin position="62"/>
        <end position="204"/>
    </location>
</feature>
<dbReference type="Proteomes" id="UP001222325">
    <property type="component" value="Unassembled WGS sequence"/>
</dbReference>
<dbReference type="InterPro" id="IPR011545">
    <property type="entry name" value="DEAD/DEAH_box_helicase_dom"/>
</dbReference>
<keyword evidence="5" id="KW-0539">Nucleus</keyword>
<dbReference type="InterPro" id="IPR027417">
    <property type="entry name" value="P-loop_NTPase"/>
</dbReference>
<evidence type="ECO:0000256" key="2">
    <source>
        <dbReference type="ARBA" id="ARBA00022801"/>
    </source>
</evidence>
<dbReference type="GO" id="GO:0000724">
    <property type="term" value="P:double-strand break repair via homologous recombination"/>
    <property type="evidence" value="ECO:0007669"/>
    <property type="project" value="TreeGrafter"/>
</dbReference>
<dbReference type="PANTHER" id="PTHR13710">
    <property type="entry name" value="DNA HELICASE RECQ FAMILY MEMBER"/>
    <property type="match status" value="1"/>
</dbReference>
<evidence type="ECO:0000256" key="5">
    <source>
        <dbReference type="ARBA" id="ARBA00023242"/>
    </source>
</evidence>
<keyword evidence="4" id="KW-0413">Isomerase</keyword>
<dbReference type="InterPro" id="IPR014001">
    <property type="entry name" value="Helicase_ATP-bd"/>
</dbReference>
<proteinExistence type="inferred from homology"/>
<evidence type="ECO:0000256" key="1">
    <source>
        <dbReference type="ARBA" id="ARBA00005446"/>
    </source>
</evidence>
<evidence type="ECO:0000313" key="8">
    <source>
        <dbReference type="Proteomes" id="UP001222325"/>
    </source>
</evidence>
<evidence type="ECO:0000259" key="6">
    <source>
        <dbReference type="PROSITE" id="PS51192"/>
    </source>
</evidence>
<dbReference type="GO" id="GO:0005524">
    <property type="term" value="F:ATP binding"/>
    <property type="evidence" value="ECO:0007669"/>
    <property type="project" value="InterPro"/>
</dbReference>
<dbReference type="SMART" id="SM00487">
    <property type="entry name" value="DEXDc"/>
    <property type="match status" value="1"/>
</dbReference>
<dbReference type="GO" id="GO:0003677">
    <property type="term" value="F:DNA binding"/>
    <property type="evidence" value="ECO:0007669"/>
    <property type="project" value="UniProtKB-KW"/>
</dbReference>
<dbReference type="Pfam" id="PF00270">
    <property type="entry name" value="DEAD"/>
    <property type="match status" value="1"/>
</dbReference>
<dbReference type="Gene3D" id="3.40.50.300">
    <property type="entry name" value="P-loop containing nucleotide triphosphate hydrolases"/>
    <property type="match status" value="1"/>
</dbReference>
<dbReference type="GO" id="GO:0009378">
    <property type="term" value="F:four-way junction helicase activity"/>
    <property type="evidence" value="ECO:0007669"/>
    <property type="project" value="TreeGrafter"/>
</dbReference>
<sequence length="204" mass="22698">MPIFLNSDDDAMWNTFRDFTLDLGVEDTAPAVISDDQRAQYEEVLTRVFGIDKFRENQLEAIAATMAGRDTFILMPTGGGKSLCYQLVAILQNEQTHHAFVTIVVAPLLSLIRDQARGLIALGVDAVELTPGSNSQAINARLRSDLRPALLFLTPERLQKDSTLYATLHFLNQNGHLARFVIDEAHCISTWGPEFRGDVRNSSH</sequence>
<keyword evidence="2 7" id="KW-0378">Hydrolase</keyword>
<evidence type="ECO:0000313" key="7">
    <source>
        <dbReference type="EMBL" id="KAJ7079733.1"/>
    </source>
</evidence>
<evidence type="ECO:0000256" key="3">
    <source>
        <dbReference type="ARBA" id="ARBA00023125"/>
    </source>
</evidence>
<keyword evidence="8" id="KW-1185">Reference proteome</keyword>
<dbReference type="PANTHER" id="PTHR13710:SF153">
    <property type="entry name" value="RECQ-LIKE DNA HELICASE BLM"/>
    <property type="match status" value="1"/>
</dbReference>
<protein>
    <submittedName>
        <fullName evidence="7">P-loop containing nucleoside triphosphate hydrolase protein</fullName>
    </submittedName>
</protein>
<gene>
    <name evidence="7" type="ORF">B0H15DRAFT_494183</name>
</gene>
<dbReference type="SUPFAM" id="SSF52540">
    <property type="entry name" value="P-loop containing nucleoside triphosphate hydrolases"/>
    <property type="match status" value="1"/>
</dbReference>
<dbReference type="GO" id="GO:0005737">
    <property type="term" value="C:cytoplasm"/>
    <property type="evidence" value="ECO:0007669"/>
    <property type="project" value="TreeGrafter"/>
</dbReference>
<dbReference type="CDD" id="cd17920">
    <property type="entry name" value="DEXHc_RecQ"/>
    <property type="match status" value="1"/>
</dbReference>
<accession>A0AAD6XQ03</accession>
<comment type="caution">
    <text evidence="7">The sequence shown here is derived from an EMBL/GenBank/DDBJ whole genome shotgun (WGS) entry which is preliminary data.</text>
</comment>
<organism evidence="7 8">
    <name type="scientific">Mycena belliarum</name>
    <dbReference type="NCBI Taxonomy" id="1033014"/>
    <lineage>
        <taxon>Eukaryota</taxon>
        <taxon>Fungi</taxon>
        <taxon>Dikarya</taxon>
        <taxon>Basidiomycota</taxon>
        <taxon>Agaricomycotina</taxon>
        <taxon>Agaricomycetes</taxon>
        <taxon>Agaricomycetidae</taxon>
        <taxon>Agaricales</taxon>
        <taxon>Marasmiineae</taxon>
        <taxon>Mycenaceae</taxon>
        <taxon>Mycena</taxon>
    </lineage>
</organism>
<comment type="similarity">
    <text evidence="1">Belongs to the helicase family. RecQ subfamily.</text>
</comment>
<dbReference type="GO" id="GO:0016787">
    <property type="term" value="F:hydrolase activity"/>
    <property type="evidence" value="ECO:0007669"/>
    <property type="project" value="UniProtKB-KW"/>
</dbReference>
<dbReference type="GO" id="GO:0043138">
    <property type="term" value="F:3'-5' DNA helicase activity"/>
    <property type="evidence" value="ECO:0007669"/>
    <property type="project" value="TreeGrafter"/>
</dbReference>
<dbReference type="PROSITE" id="PS51192">
    <property type="entry name" value="HELICASE_ATP_BIND_1"/>
    <property type="match status" value="1"/>
</dbReference>
<dbReference type="EMBL" id="JARJCN010000058">
    <property type="protein sequence ID" value="KAJ7079733.1"/>
    <property type="molecule type" value="Genomic_DNA"/>
</dbReference>
<dbReference type="InterPro" id="IPR002464">
    <property type="entry name" value="DNA/RNA_helicase_DEAH_CS"/>
</dbReference>
<evidence type="ECO:0000256" key="4">
    <source>
        <dbReference type="ARBA" id="ARBA00023235"/>
    </source>
</evidence>
<keyword evidence="3" id="KW-0238">DNA-binding</keyword>
<dbReference type="GO" id="GO:0005694">
    <property type="term" value="C:chromosome"/>
    <property type="evidence" value="ECO:0007669"/>
    <property type="project" value="TreeGrafter"/>
</dbReference>
<name>A0AAD6XQ03_9AGAR</name>